<dbReference type="InterPro" id="IPR039448">
    <property type="entry name" value="Beta_helix"/>
</dbReference>
<keyword evidence="2" id="KW-0812">Transmembrane</keyword>
<protein>
    <recommendedName>
        <fullName evidence="3">Right handed beta helix domain-containing protein</fullName>
    </recommendedName>
</protein>
<keyword evidence="1" id="KW-0677">Repeat</keyword>
<comment type="caution">
    <text evidence="4">The sequence shown here is derived from an EMBL/GenBank/DDBJ whole genome shotgun (WGS) entry which is preliminary data.</text>
</comment>
<feature type="domain" description="Right handed beta helix" evidence="3">
    <location>
        <begin position="153"/>
        <end position="300"/>
    </location>
</feature>
<dbReference type="AlphaFoldDB" id="A0A2H0VF11"/>
<sequence length="502" mass="55210">MVGQVCVIITYKFDSIKIHRKILNKFFWYKKWHSKKFHNIFHWIIFLVITGLAFCVVFFGIDSSVNLEELNVLIRVFYIDPEHGDDSADGLFETSAWESFNNVSTYEFKPGDKILIKAGSRLDKRFVVSSSGKLTHPIVISKYGQGNNPQIFGLSIDGKSHIVVEGIDFTGVVGVAVDISKSKNVSLKDCVFGKNRGETLIISNSSKIRIVGNLFTENNVAQEGMGGYVIRATGDSDIQIFQNEITKNTGNAIYLEDTDGAKIIENQITENSFSGIVDVNLRDVAIEKNIVAENGQAGGDYFGIFINFTKEAVIIKNQISTQLGKGAVSLNDSQKVLFATNILYGNQLSGIIAENVDDLKLYNNTVYGLGGSLTRTGLALSEIKSGEVFNNIVYDILGYAVQLQGENDLKMDYNNLGAAVGIASVGDKSYKDIAEYQAQTGYGQHSVSQDPKFKNIFTKDFYLTKESQLINAGTKSLVVVDFDGQAIPQGIAPDIGAFEFIQ</sequence>
<organism evidence="4 5">
    <name type="scientific">Candidatus Doudnabacteria bacterium CG10_big_fil_rev_8_21_14_0_10_41_10</name>
    <dbReference type="NCBI Taxonomy" id="1974551"/>
    <lineage>
        <taxon>Bacteria</taxon>
        <taxon>Candidatus Doudnaibacteriota</taxon>
    </lineage>
</organism>
<feature type="domain" description="Right handed beta helix" evidence="3">
    <location>
        <begin position="303"/>
        <end position="418"/>
    </location>
</feature>
<dbReference type="InterPro" id="IPR012334">
    <property type="entry name" value="Pectin_lyas_fold"/>
</dbReference>
<evidence type="ECO:0000313" key="4">
    <source>
        <dbReference type="EMBL" id="PIR97685.1"/>
    </source>
</evidence>
<dbReference type="InterPro" id="IPR051550">
    <property type="entry name" value="SCF-Subunits/Alg-Epimerases"/>
</dbReference>
<dbReference type="PANTHER" id="PTHR22990:SF15">
    <property type="entry name" value="F-BOX ONLY PROTEIN 10"/>
    <property type="match status" value="1"/>
</dbReference>
<evidence type="ECO:0000313" key="5">
    <source>
        <dbReference type="Proteomes" id="UP000230557"/>
    </source>
</evidence>
<keyword evidence="2" id="KW-1133">Transmembrane helix</keyword>
<reference evidence="5" key="1">
    <citation type="submission" date="2017-09" db="EMBL/GenBank/DDBJ databases">
        <title>Depth-based differentiation of microbial function through sediment-hosted aquifers and enrichment of novel symbionts in the deep terrestrial subsurface.</title>
        <authorList>
            <person name="Probst A.J."/>
            <person name="Ladd B."/>
            <person name="Jarett J.K."/>
            <person name="Geller-Mcgrath D.E."/>
            <person name="Sieber C.M.K."/>
            <person name="Emerson J.B."/>
            <person name="Anantharaman K."/>
            <person name="Thomas B.C."/>
            <person name="Malmstrom R."/>
            <person name="Stieglmeier M."/>
            <person name="Klingl A."/>
            <person name="Woyke T."/>
            <person name="Ryan C.M."/>
            <person name="Banfield J.F."/>
        </authorList>
    </citation>
    <scope>NUCLEOTIDE SEQUENCE [LARGE SCALE GENOMIC DNA]</scope>
</reference>
<evidence type="ECO:0000256" key="1">
    <source>
        <dbReference type="ARBA" id="ARBA00022737"/>
    </source>
</evidence>
<dbReference type="Proteomes" id="UP000230557">
    <property type="component" value="Unassembled WGS sequence"/>
</dbReference>
<dbReference type="NCBIfam" id="NF041518">
    <property type="entry name" value="choice_anch_Q"/>
    <property type="match status" value="1"/>
</dbReference>
<gene>
    <name evidence="4" type="ORF">COT91_00180</name>
</gene>
<evidence type="ECO:0000259" key="3">
    <source>
        <dbReference type="Pfam" id="PF13229"/>
    </source>
</evidence>
<name>A0A2H0VF11_9BACT</name>
<keyword evidence="2" id="KW-0472">Membrane</keyword>
<dbReference type="InterPro" id="IPR006626">
    <property type="entry name" value="PbH1"/>
</dbReference>
<dbReference type="PANTHER" id="PTHR22990">
    <property type="entry name" value="F-BOX ONLY PROTEIN"/>
    <property type="match status" value="1"/>
</dbReference>
<dbReference type="InterPro" id="IPR059226">
    <property type="entry name" value="Choice_anch_Q_dom"/>
</dbReference>
<accession>A0A2H0VF11</accession>
<dbReference type="InterPro" id="IPR011050">
    <property type="entry name" value="Pectin_lyase_fold/virulence"/>
</dbReference>
<dbReference type="SMART" id="SM00710">
    <property type="entry name" value="PbH1"/>
    <property type="match status" value="8"/>
</dbReference>
<feature type="transmembrane region" description="Helical" evidence="2">
    <location>
        <begin position="40"/>
        <end position="61"/>
    </location>
</feature>
<proteinExistence type="predicted"/>
<dbReference type="Gene3D" id="2.160.20.10">
    <property type="entry name" value="Single-stranded right-handed beta-helix, Pectin lyase-like"/>
    <property type="match status" value="1"/>
</dbReference>
<dbReference type="Pfam" id="PF13229">
    <property type="entry name" value="Beta_helix"/>
    <property type="match status" value="2"/>
</dbReference>
<dbReference type="SUPFAM" id="SSF51126">
    <property type="entry name" value="Pectin lyase-like"/>
    <property type="match status" value="1"/>
</dbReference>
<evidence type="ECO:0000256" key="2">
    <source>
        <dbReference type="SAM" id="Phobius"/>
    </source>
</evidence>
<dbReference type="EMBL" id="PFAJ01000003">
    <property type="protein sequence ID" value="PIR97685.1"/>
    <property type="molecule type" value="Genomic_DNA"/>
</dbReference>